<keyword evidence="7" id="KW-1003">Cell membrane</keyword>
<feature type="domain" description="Cyclic nucleotide-binding" evidence="15">
    <location>
        <begin position="1398"/>
        <end position="1450"/>
    </location>
</feature>
<keyword evidence="10" id="KW-0965">Cell junction</keyword>
<dbReference type="GO" id="GO:0030552">
    <property type="term" value="F:cAMP binding"/>
    <property type="evidence" value="ECO:0007669"/>
    <property type="project" value="TreeGrafter"/>
</dbReference>
<dbReference type="InterPro" id="IPR055272">
    <property type="entry name" value="POPDC1-3_dom"/>
</dbReference>
<evidence type="ECO:0000256" key="3">
    <source>
        <dbReference type="ARBA" id="ARBA00004435"/>
    </source>
</evidence>
<evidence type="ECO:0000256" key="10">
    <source>
        <dbReference type="ARBA" id="ARBA00022949"/>
    </source>
</evidence>
<feature type="compositionally biased region" description="Basic and acidic residues" evidence="14">
    <location>
        <begin position="2007"/>
        <end position="2022"/>
    </location>
</feature>
<feature type="compositionally biased region" description="Basic and acidic residues" evidence="14">
    <location>
        <begin position="826"/>
        <end position="843"/>
    </location>
</feature>
<feature type="compositionally biased region" description="Low complexity" evidence="14">
    <location>
        <begin position="610"/>
        <end position="639"/>
    </location>
</feature>
<dbReference type="OrthoDB" id="333924at2759"/>
<dbReference type="GO" id="GO:0005923">
    <property type="term" value="C:bicellular tight junction"/>
    <property type="evidence" value="ECO:0007669"/>
    <property type="project" value="UniProtKB-SubCell"/>
</dbReference>
<comment type="subcellular location">
    <subcellularLocation>
        <location evidence="3">Cell junction</location>
        <location evidence="3">Tight junction</location>
    </subcellularLocation>
    <subcellularLocation>
        <location evidence="1">Lateral cell membrane</location>
    </subcellularLocation>
    <subcellularLocation>
        <location evidence="2">Membrane</location>
        <topology evidence="2">Multi-pass membrane protein</topology>
    </subcellularLocation>
</comment>
<evidence type="ECO:0000313" key="17">
    <source>
        <dbReference type="EMBL" id="CEL66327.1"/>
    </source>
</evidence>
<feature type="compositionally biased region" description="Polar residues" evidence="14">
    <location>
        <begin position="1610"/>
        <end position="1626"/>
    </location>
</feature>
<feature type="compositionally biased region" description="Basic and acidic residues" evidence="14">
    <location>
        <begin position="472"/>
        <end position="481"/>
    </location>
</feature>
<keyword evidence="5" id="KW-0796">Tight junction</keyword>
<keyword evidence="8" id="KW-0812">Transmembrane</keyword>
<feature type="compositionally biased region" description="Basic and acidic residues" evidence="14">
    <location>
        <begin position="2073"/>
        <end position="2085"/>
    </location>
</feature>
<feature type="region of interest" description="Disordered" evidence="14">
    <location>
        <begin position="825"/>
        <end position="1176"/>
    </location>
</feature>
<feature type="compositionally biased region" description="Basic and acidic residues" evidence="14">
    <location>
        <begin position="211"/>
        <end position="220"/>
    </location>
</feature>
<feature type="compositionally biased region" description="Low complexity" evidence="14">
    <location>
        <begin position="945"/>
        <end position="958"/>
    </location>
</feature>
<proteinExistence type="inferred from homology"/>
<evidence type="ECO:0000256" key="6">
    <source>
        <dbReference type="ARBA" id="ARBA00022473"/>
    </source>
</evidence>
<feature type="region of interest" description="Disordered" evidence="14">
    <location>
        <begin position="1936"/>
        <end position="2093"/>
    </location>
</feature>
<feature type="region of interest" description="Disordered" evidence="14">
    <location>
        <begin position="556"/>
        <end position="593"/>
    </location>
</feature>
<evidence type="ECO:0000256" key="2">
    <source>
        <dbReference type="ARBA" id="ARBA00004141"/>
    </source>
</evidence>
<reference evidence="16" key="1">
    <citation type="submission" date="2011-02" db="EMBL/GenBank/DDBJ databases">
        <authorList>
            <person name="Aslett M."/>
        </authorList>
    </citation>
    <scope>NUCLEOTIDE SEQUENCE</scope>
    <source>
        <strain evidence="16">Liverpool</strain>
    </source>
</reference>
<keyword evidence="11" id="KW-1133">Transmembrane helix</keyword>
<feature type="compositionally biased region" description="Basic and acidic residues" evidence="14">
    <location>
        <begin position="2041"/>
        <end position="2057"/>
    </location>
</feature>
<keyword evidence="12" id="KW-0472">Membrane</keyword>
<keyword evidence="6" id="KW-0217">Developmental protein</keyword>
<feature type="compositionally biased region" description="Basic and acidic residues" evidence="14">
    <location>
        <begin position="712"/>
        <end position="726"/>
    </location>
</feature>
<feature type="compositionally biased region" description="Polar residues" evidence="14">
    <location>
        <begin position="517"/>
        <end position="530"/>
    </location>
</feature>
<evidence type="ECO:0000256" key="13">
    <source>
        <dbReference type="ARBA" id="ARBA00023180"/>
    </source>
</evidence>
<evidence type="ECO:0000256" key="11">
    <source>
        <dbReference type="ARBA" id="ARBA00022989"/>
    </source>
</evidence>
<dbReference type="PANTHER" id="PTHR12101">
    <property type="entry name" value="POPEYE DOMAIN CONTAINING PROTEIN"/>
    <property type="match status" value="1"/>
</dbReference>
<dbReference type="OMA" id="RASYFHE"/>
<evidence type="ECO:0000256" key="7">
    <source>
        <dbReference type="ARBA" id="ARBA00022475"/>
    </source>
</evidence>
<feature type="compositionally biased region" description="Basic and acidic residues" evidence="14">
    <location>
        <begin position="1770"/>
        <end position="1785"/>
    </location>
</feature>
<evidence type="ECO:0000313" key="18">
    <source>
        <dbReference type="Proteomes" id="UP000007494"/>
    </source>
</evidence>
<dbReference type="InterPro" id="IPR006916">
    <property type="entry name" value="POPDC1-3"/>
</dbReference>
<dbReference type="EMBL" id="LN714481">
    <property type="protein sequence ID" value="CEL66327.1"/>
    <property type="molecule type" value="Genomic_DNA"/>
</dbReference>
<accession>F0VF63</accession>
<feature type="region of interest" description="Disordered" evidence="14">
    <location>
        <begin position="1766"/>
        <end position="1789"/>
    </location>
</feature>
<dbReference type="CDD" id="cd00038">
    <property type="entry name" value="CAP_ED"/>
    <property type="match status" value="1"/>
</dbReference>
<evidence type="ECO:0000256" key="9">
    <source>
        <dbReference type="ARBA" id="ARBA00022889"/>
    </source>
</evidence>
<protein>
    <recommendedName>
        <fullName evidence="15">Cyclic nucleotide-binding domain-containing protein</fullName>
    </recommendedName>
</protein>
<dbReference type="PANTHER" id="PTHR12101:SF17">
    <property type="entry name" value="BLOOD VESSEL EPICARDIAL SUBSTANCE"/>
    <property type="match status" value="1"/>
</dbReference>
<evidence type="ECO:0000256" key="4">
    <source>
        <dbReference type="ARBA" id="ARBA00007146"/>
    </source>
</evidence>
<dbReference type="eggNOG" id="ENOG502R05S">
    <property type="taxonomic scope" value="Eukaryota"/>
</dbReference>
<feature type="region of interest" description="Disordered" evidence="14">
    <location>
        <begin position="698"/>
        <end position="726"/>
    </location>
</feature>
<dbReference type="InParanoid" id="F0VF63"/>
<reference evidence="16" key="2">
    <citation type="submission" date="2011-03" db="EMBL/GenBank/DDBJ databases">
        <title>Comparative genomics and transcriptomics of Neospora caninum and Toxoplasma gondii.</title>
        <authorList>
            <person name="Reid A.J."/>
            <person name="Sohal A."/>
            <person name="Harris D."/>
            <person name="Quail M."/>
            <person name="Sanders M."/>
            <person name="Berriman M."/>
            <person name="Wastling J.M."/>
            <person name="Pain A."/>
        </authorList>
    </citation>
    <scope>NUCLEOTIDE SEQUENCE</scope>
    <source>
        <strain evidence="16">Liverpool</strain>
    </source>
</reference>
<feature type="compositionally biased region" description="Low complexity" evidence="14">
    <location>
        <begin position="899"/>
        <end position="911"/>
    </location>
</feature>
<sequence>MASALNDVFASARHTRRRMPCSRGGPASCPGPKASFPSPVALSGSSISSSDWSAYFSPRHSNLHTAVFSKRSPSSFLTSSATASSSRGIYSPSTPPKAVPTDTALPTHCWLAVSPPLPIGSAHCCASASAPVCLQTRSVSRLSFCSRPSLTLPPSPSCVRPVSSLPFFLPHPSSSLQGTGRNVLCRPAGPKGTKARRSKLGPKRATPVWADSHDQSRGSCREPGPSSFRYDSLERCTGCPQVTPCVRPPGSPRSSRNLSSARLSTKVVSPVASATSPLFPVHASGPATVSARSLHSCSCGAPSSTSALVLSSYSFLLSPSFPSAFQPSAPASSSGPSSFSVSASFGDICRNPPRSFPSGGFGAAFWRPAPPRSSSSSSPLAVDSLCFFASEPRSSLPGGDRRKEDASSTGRTGDFREGREGQANSPDVPEAASTNAGASVAGCPPPHEKQSPSLAAAGGSGESEIEFVAGRHSADETRRSDGASSFASFCSPPPSSEPPRFSSAPHRLSPRHLGDSDPSSTLPDQSSFSQHPPGPLELQQEDTTAWNHLLDDLLLPASPHLKDSSPEGHAGVSERLHRHRSPGSPAALSPHFGPPLYRASFSPPISYFPPSSAFPSSHSSPSPASFSPSSSFPLSRGPSLASRASSPGRVPIHASRAEGAAVAAAAAAAAARRMAAVAEALEWTEEVNRLFAGDRKDRGTQAIGRTGISARCSRDPSGRHPAEPPDHALRHIAPAHLVRSPASTPPSPLPRGLYMNHQFPVLANAALKGLYDRLFRSRKQTLPFSKRKRTGVSRHREWDLRRGALRASCSTLPDAPLLLRTCQSESGRRDRVFSSGAWRDHQRSAAPRISGKGIGRRPKNKRRVGWTESPAGEASSTALAHAAPRPLPAEFHSPGAPRADASSATDLSSASVRLSGEKTDTTSPVSEEGEQGQSQDTSRDKKAAEASSSVAAAVSHRAVSPKKEDILKEAREETRGDEAFVRMVDADPQTPERDRARCVGSLGDLEKGRTVASRPLPGKMQRDGCVSAESKPARAEGTALGEPGDSARDLIVGRDASGASQVLVTEPPEAGAPVRSVRMQREPAKRGDQITGEVSAEHGSGKEGRGASHSVSSSMVGGEQRANAETAWERLETHGPSDDRNATQAPKGERTRQKSSLSDALGSRLQEGLPGTPDEVERAAETFQEPVAAAASPSFPPTKPPEIAPAFPFVAEETVKPAKLDGRCSTNLLVLAKTAESVERRLSSEDVWTCLTRLASSLSDQIRNLVFASASELDGRWSGASPFFQRVYGNAGTHFSLLRSRLSEWCYQNGNVLVTMGSVLSLTGTVMADMRLLRGFNLLAGICFFSYNYTRRPSMTDAAAWNVVFFSLNFFMLYRYLTEHNEVGFTNDELDVFEKYFLPAGLSPRRFRTLLSVGQWETLPAGTEIARPGEPAKKLLFILRGRVDVYQHGDLLEHYNGSDGAPVVGLEAFLSYVSALRRLAALGEATKKSKASTGAPGASGSDPSPTSSPVTVAGSPQAVGVVQTPSGDGGQGSARAEDTEPPTALREYSATGGPAETPAYTAVLSRGTGGNGTPASREGAEGGAGIEAETRREEKEGADEGNAEGLGLRGTQSSVLPLSSDPTGSLPTPDDPQQGEKGSRGTGEGAFTRDLGTGRGGSDARVPEALGSEAPSGAAWAMPTRGLNVPEGPGEKEEEEEEEGLLLPPLQEREDPASTKTGAPEAAEGPAAHTRASYFHEAAVVSEEEEDEEEEEAIWSRFLRSGRRRSPRGMLREEEARSTQEKEIAESLESGRASDKRAVCVTDCDVLVFDIETAARFILDDPVKVGFPVLQGLTSVLVERAYAQSLRLAVNNYDSVVAGVLADGAVQTEERSFLQEWRARRGISEAQHIEALRRCGWSLEEFERGERHRSDGGFAGTVGRALYSVLTLSFLRNGGRAADGSPSGGGGEKEAQTPVGSDGEKKEEKLVDATGGTTALLGSRLEASWTGAEKKGEGAQGAHGLVQQDNEADKRTSSSDSGEKGSLHSRLRAGTQPGPAASPSEADRETGGAPGDRKTAECFEEGSPTHSRNYLSRKTETTPIDRRAVDGSGGYTA</sequence>
<feature type="compositionally biased region" description="Basic and acidic residues" evidence="14">
    <location>
        <begin position="1958"/>
        <end position="1967"/>
    </location>
</feature>
<dbReference type="GO" id="GO:0016328">
    <property type="term" value="C:lateral plasma membrane"/>
    <property type="evidence" value="ECO:0007669"/>
    <property type="project" value="UniProtKB-SubCell"/>
</dbReference>
<dbReference type="GO" id="GO:0007155">
    <property type="term" value="P:cell adhesion"/>
    <property type="evidence" value="ECO:0007669"/>
    <property type="project" value="UniProtKB-KW"/>
</dbReference>
<dbReference type="InterPro" id="IPR000595">
    <property type="entry name" value="cNMP-bd_dom"/>
</dbReference>
<evidence type="ECO:0000313" key="16">
    <source>
        <dbReference type="EMBL" id="CBZ52357.1"/>
    </source>
</evidence>
<feature type="region of interest" description="Disordered" evidence="14">
    <location>
        <begin position="393"/>
        <end position="544"/>
    </location>
</feature>
<keyword evidence="18" id="KW-1185">Reference proteome</keyword>
<evidence type="ECO:0000256" key="1">
    <source>
        <dbReference type="ARBA" id="ARBA00004124"/>
    </source>
</evidence>
<dbReference type="Proteomes" id="UP000007494">
    <property type="component" value="Chromosome VIIa"/>
</dbReference>
<feature type="region of interest" description="Disordered" evidence="14">
    <location>
        <begin position="1485"/>
        <end position="1731"/>
    </location>
</feature>
<dbReference type="InterPro" id="IPR014710">
    <property type="entry name" value="RmlC-like_jellyroll"/>
</dbReference>
<dbReference type="Pfam" id="PF04831">
    <property type="entry name" value="POPDC1-3"/>
    <property type="match status" value="1"/>
</dbReference>
<dbReference type="RefSeq" id="XP_003882389.1">
    <property type="nucleotide sequence ID" value="XM_003882340.1"/>
</dbReference>
<dbReference type="Gene3D" id="2.60.120.10">
    <property type="entry name" value="Jelly Rolls"/>
    <property type="match status" value="1"/>
</dbReference>
<feature type="compositionally biased region" description="Basic and acidic residues" evidence="14">
    <location>
        <begin position="1095"/>
        <end position="1106"/>
    </location>
</feature>
<feature type="compositionally biased region" description="Basic residues" evidence="14">
    <location>
        <begin position="854"/>
        <end position="864"/>
    </location>
</feature>
<feature type="compositionally biased region" description="Low complexity" evidence="14">
    <location>
        <begin position="1718"/>
        <end position="1728"/>
    </location>
</feature>
<dbReference type="SUPFAM" id="SSF51206">
    <property type="entry name" value="cAMP-binding domain-like"/>
    <property type="match status" value="1"/>
</dbReference>
<evidence type="ECO:0000256" key="14">
    <source>
        <dbReference type="SAM" id="MobiDB-lite"/>
    </source>
</evidence>
<comment type="similarity">
    <text evidence="4">Belongs to the popeye family.</text>
</comment>
<organism evidence="16 18">
    <name type="scientific">Neospora caninum (strain Liverpool)</name>
    <dbReference type="NCBI Taxonomy" id="572307"/>
    <lineage>
        <taxon>Eukaryota</taxon>
        <taxon>Sar</taxon>
        <taxon>Alveolata</taxon>
        <taxon>Apicomplexa</taxon>
        <taxon>Conoidasida</taxon>
        <taxon>Coccidia</taxon>
        <taxon>Eucoccidiorida</taxon>
        <taxon>Eimeriorina</taxon>
        <taxon>Sarcocystidae</taxon>
        <taxon>Neospora</taxon>
    </lineage>
</organism>
<reference evidence="18" key="3">
    <citation type="journal article" date="2012" name="PLoS Pathog.">
        <title>Comparative genomics of the apicomplexan parasites Toxoplasma gondii and Neospora caninum: Coccidia differing in host range and transmission strategy.</title>
        <authorList>
            <person name="Reid A.J."/>
            <person name="Vermont S.J."/>
            <person name="Cotton J.A."/>
            <person name="Harris D."/>
            <person name="Hill-Cawthorne G.A."/>
            <person name="Konen-Waisman S."/>
            <person name="Latham S.M."/>
            <person name="Mourier T."/>
            <person name="Norton R."/>
            <person name="Quail M.A."/>
            <person name="Sanders M."/>
            <person name="Shanmugam D."/>
            <person name="Sohal A."/>
            <person name="Wasmuth J.D."/>
            <person name="Brunk B."/>
            <person name="Grigg M.E."/>
            <person name="Howard J.C."/>
            <person name="Parkinson J."/>
            <person name="Roos D.S."/>
            <person name="Trees A.J."/>
            <person name="Berriman M."/>
            <person name="Pain A."/>
            <person name="Wastling J.M."/>
        </authorList>
    </citation>
    <scope>NUCLEOTIDE SEQUENCE [LARGE SCALE GENOMIC DNA]</scope>
    <source>
        <strain evidence="18">Liverpool</strain>
    </source>
</reference>
<feature type="compositionally biased region" description="Basic and acidic residues" evidence="14">
    <location>
        <begin position="1127"/>
        <end position="1152"/>
    </location>
</feature>
<feature type="compositionally biased region" description="Basic residues" evidence="14">
    <location>
        <begin position="193"/>
        <end position="202"/>
    </location>
</feature>
<dbReference type="GeneID" id="13444279"/>
<evidence type="ECO:0000256" key="5">
    <source>
        <dbReference type="ARBA" id="ARBA00022427"/>
    </source>
</evidence>
<dbReference type="PROSITE" id="PS50042">
    <property type="entry name" value="CNMP_BINDING_3"/>
    <property type="match status" value="1"/>
</dbReference>
<dbReference type="InterPro" id="IPR018490">
    <property type="entry name" value="cNMP-bd_dom_sf"/>
</dbReference>
<name>F0VF63_NEOCL</name>
<reference evidence="17" key="4">
    <citation type="journal article" date="2015" name="PLoS ONE">
        <title>Comprehensive Evaluation of Toxoplasma gondii VEG and Neospora caninum LIV Genomes with Tachyzoite Stage Transcriptome and Proteome Defines Novel Transcript Features.</title>
        <authorList>
            <person name="Ramaprasad A."/>
            <person name="Mourier T."/>
            <person name="Naeem R."/>
            <person name="Malas T.B."/>
            <person name="Moussa E."/>
            <person name="Panigrahi A."/>
            <person name="Vermont S.J."/>
            <person name="Otto T.D."/>
            <person name="Wastling J."/>
            <person name="Pain A."/>
        </authorList>
    </citation>
    <scope>NUCLEOTIDE SEQUENCE</scope>
    <source>
        <strain evidence="17">Liverpool</strain>
    </source>
</reference>
<dbReference type="EMBL" id="FR823388">
    <property type="protein sequence ID" value="CBZ52357.1"/>
    <property type="molecule type" value="Genomic_DNA"/>
</dbReference>
<feature type="compositionally biased region" description="Basic and acidic residues" evidence="14">
    <location>
        <begin position="1079"/>
        <end position="1088"/>
    </location>
</feature>
<gene>
    <name evidence="17" type="ORF">BN1204_021450</name>
    <name evidence="16" type="ORF">NCLIV_021450</name>
</gene>
<feature type="compositionally biased region" description="Basic and acidic residues" evidence="14">
    <location>
        <begin position="961"/>
        <end position="980"/>
    </location>
</feature>
<feature type="compositionally biased region" description="Polar residues" evidence="14">
    <location>
        <begin position="921"/>
        <end position="936"/>
    </location>
</feature>
<evidence type="ECO:0000256" key="8">
    <source>
        <dbReference type="ARBA" id="ARBA00022692"/>
    </source>
</evidence>
<keyword evidence="13" id="KW-0325">Glycoprotein</keyword>
<feature type="region of interest" description="Disordered" evidence="14">
    <location>
        <begin position="179"/>
        <end position="226"/>
    </location>
</feature>
<dbReference type="VEuPathDB" id="ToxoDB:NCLIV_021450"/>
<feature type="compositionally biased region" description="Low complexity" evidence="14">
    <location>
        <begin position="1491"/>
        <end position="1516"/>
    </location>
</feature>
<evidence type="ECO:0000256" key="12">
    <source>
        <dbReference type="ARBA" id="ARBA00023136"/>
    </source>
</evidence>
<keyword evidence="9" id="KW-0130">Cell adhesion</keyword>
<feature type="region of interest" description="Disordered" evidence="14">
    <location>
        <begin position="610"/>
        <end position="650"/>
    </location>
</feature>
<evidence type="ECO:0000259" key="15">
    <source>
        <dbReference type="PROSITE" id="PS50042"/>
    </source>
</evidence>